<dbReference type="PANTHER" id="PTHR31462">
    <property type="entry name" value="ENDOSOMAL/LYSOSOMAL POTASSIUM CHANNEL TMEM175"/>
    <property type="match status" value="1"/>
</dbReference>
<feature type="transmembrane region" description="Helical" evidence="13">
    <location>
        <begin position="12"/>
        <end position="31"/>
    </location>
</feature>
<dbReference type="KEGG" id="mth:MTH_1490"/>
<dbReference type="GO" id="GO:0005267">
    <property type="term" value="F:potassium channel activity"/>
    <property type="evidence" value="ECO:0007669"/>
    <property type="project" value="UniProtKB-KW"/>
</dbReference>
<dbReference type="PANTHER" id="PTHR31462:SF5">
    <property type="entry name" value="ENDOSOMAL_LYSOSOMAL PROTON CHANNEL TMEM175"/>
    <property type="match status" value="1"/>
</dbReference>
<feature type="transmembrane region" description="Helical" evidence="13">
    <location>
        <begin position="80"/>
        <end position="99"/>
    </location>
</feature>
<dbReference type="EMBL" id="AE000666">
    <property type="protein sequence ID" value="AAB85965.1"/>
    <property type="molecule type" value="Genomic_DNA"/>
</dbReference>
<dbReference type="AlphaFoldDB" id="O27534"/>
<dbReference type="Pfam" id="PF06736">
    <property type="entry name" value="TMEM175"/>
    <property type="match status" value="1"/>
</dbReference>
<evidence type="ECO:0000256" key="3">
    <source>
        <dbReference type="ARBA" id="ARBA00022448"/>
    </source>
</evidence>
<proteinExistence type="inferred from homology"/>
<dbReference type="EnsemblBacteria" id="AAB85965">
    <property type="protein sequence ID" value="AAB85965"/>
    <property type="gene ID" value="MTH_1490"/>
</dbReference>
<comment type="catalytic activity">
    <reaction evidence="12">
        <text>K(+)(in) = K(+)(out)</text>
        <dbReference type="Rhea" id="RHEA:29463"/>
        <dbReference type="ChEBI" id="CHEBI:29103"/>
    </reaction>
</comment>
<keyword evidence="11" id="KW-0407">Ion channel</keyword>
<evidence type="ECO:0000256" key="1">
    <source>
        <dbReference type="ARBA" id="ARBA00004141"/>
    </source>
</evidence>
<dbReference type="InParanoid" id="O27534"/>
<feature type="transmembrane region" description="Helical" evidence="13">
    <location>
        <begin position="155"/>
        <end position="172"/>
    </location>
</feature>
<evidence type="ECO:0000256" key="8">
    <source>
        <dbReference type="ARBA" id="ARBA00022989"/>
    </source>
</evidence>
<evidence type="ECO:0000256" key="13">
    <source>
        <dbReference type="SAM" id="Phobius"/>
    </source>
</evidence>
<evidence type="ECO:0000256" key="4">
    <source>
        <dbReference type="ARBA" id="ARBA00022538"/>
    </source>
</evidence>
<organism evidence="14 15">
    <name type="scientific">Methanothermobacter thermautotrophicus (strain ATCC 29096 / DSM 1053 / JCM 10044 / NBRC 100330 / Delta H)</name>
    <name type="common">Methanobacterium thermoautotrophicum</name>
    <dbReference type="NCBI Taxonomy" id="187420"/>
    <lineage>
        <taxon>Archaea</taxon>
        <taxon>Methanobacteriati</taxon>
        <taxon>Methanobacteriota</taxon>
        <taxon>Methanomada group</taxon>
        <taxon>Methanobacteria</taxon>
        <taxon>Methanobacteriales</taxon>
        <taxon>Methanobacteriaceae</taxon>
        <taxon>Methanothermobacter</taxon>
    </lineage>
</organism>
<dbReference type="GO" id="GO:0015252">
    <property type="term" value="F:proton channel activity"/>
    <property type="evidence" value="ECO:0007669"/>
    <property type="project" value="InterPro"/>
</dbReference>
<keyword evidence="4" id="KW-0633">Potassium transport</keyword>
<keyword evidence="10 13" id="KW-0472">Membrane</keyword>
<evidence type="ECO:0000256" key="10">
    <source>
        <dbReference type="ARBA" id="ARBA00023136"/>
    </source>
</evidence>
<evidence type="ECO:0000256" key="7">
    <source>
        <dbReference type="ARBA" id="ARBA00022958"/>
    </source>
</evidence>
<dbReference type="InterPro" id="IPR010617">
    <property type="entry name" value="TMEM175-like"/>
</dbReference>
<keyword evidence="15" id="KW-1185">Reference proteome</keyword>
<dbReference type="HOGENOM" id="CLU_090238_3_2_2"/>
<evidence type="ECO:0000313" key="15">
    <source>
        <dbReference type="Proteomes" id="UP000005223"/>
    </source>
</evidence>
<keyword evidence="3" id="KW-0813">Transport</keyword>
<dbReference type="PIR" id="F69065">
    <property type="entry name" value="F69065"/>
</dbReference>
<dbReference type="STRING" id="187420.MTH_1490"/>
<keyword evidence="8 13" id="KW-1133">Transmembrane helix</keyword>
<gene>
    <name evidence="14" type="ordered locus">MTH_1490</name>
</gene>
<evidence type="ECO:0000256" key="11">
    <source>
        <dbReference type="ARBA" id="ARBA00023303"/>
    </source>
</evidence>
<evidence type="ECO:0000313" key="14">
    <source>
        <dbReference type="EMBL" id="AAB85965.1"/>
    </source>
</evidence>
<dbReference type="PaxDb" id="187420-MTH_1490"/>
<evidence type="ECO:0000256" key="2">
    <source>
        <dbReference type="ARBA" id="ARBA00006920"/>
    </source>
</evidence>
<keyword evidence="6" id="KW-0631">Potassium channel</keyword>
<feature type="transmembrane region" description="Helical" evidence="13">
    <location>
        <begin position="114"/>
        <end position="134"/>
    </location>
</feature>
<sequence length="188" mass="21159">MAVMKKKRLEGLVDAIFAIAMTILVLGIDVPTGTMSVPAMDAYIMGLASDLYSYCLSFLLLGVFWWVNHMHFEKLEKVDTGFIWINIVWLMVVVLVPFSTKLTGNYGDLVTPNILFHLNMLTIGLLLSMSWIYTQRNGLMDIGENEYRLILKKNLLMPLAAILALILTPIAPEYSSTAYAVLILKRLL</sequence>
<feature type="transmembrane region" description="Helical" evidence="13">
    <location>
        <begin position="51"/>
        <end position="68"/>
    </location>
</feature>
<evidence type="ECO:0000256" key="6">
    <source>
        <dbReference type="ARBA" id="ARBA00022826"/>
    </source>
</evidence>
<evidence type="ECO:0000256" key="5">
    <source>
        <dbReference type="ARBA" id="ARBA00022692"/>
    </source>
</evidence>
<evidence type="ECO:0000256" key="9">
    <source>
        <dbReference type="ARBA" id="ARBA00023065"/>
    </source>
</evidence>
<protein>
    <recommendedName>
        <fullName evidence="16">DUF1211 domain-containing protein</fullName>
    </recommendedName>
</protein>
<evidence type="ECO:0000256" key="12">
    <source>
        <dbReference type="ARBA" id="ARBA00034430"/>
    </source>
</evidence>
<keyword evidence="7" id="KW-0630">Potassium</keyword>
<keyword evidence="9" id="KW-0406">Ion transport</keyword>
<comment type="subcellular location">
    <subcellularLocation>
        <location evidence="1">Membrane</location>
        <topology evidence="1">Multi-pass membrane protein</topology>
    </subcellularLocation>
</comment>
<reference evidence="14 15" key="1">
    <citation type="journal article" date="1997" name="J. Bacteriol.">
        <title>Complete genome sequence of Methanobacterium thermoautotrophicum deltaH: functional analysis and comparative genomics.</title>
        <authorList>
            <person name="Smith D.R."/>
            <person name="Doucette-Stamm L.A."/>
            <person name="Deloughery C."/>
            <person name="Lee H.-M."/>
            <person name="Dubois J."/>
            <person name="Aldredge T."/>
            <person name="Bashirzadeh R."/>
            <person name="Blakely D."/>
            <person name="Cook R."/>
            <person name="Gilbert K."/>
            <person name="Harrison D."/>
            <person name="Hoang L."/>
            <person name="Keagle P."/>
            <person name="Lumm W."/>
            <person name="Pothier B."/>
            <person name="Qiu D."/>
            <person name="Spadafora R."/>
            <person name="Vicare R."/>
            <person name="Wang Y."/>
            <person name="Wierzbowski J."/>
            <person name="Gibson R."/>
            <person name="Jiwani N."/>
            <person name="Caruso A."/>
            <person name="Bush D."/>
            <person name="Safer H."/>
            <person name="Patwell D."/>
            <person name="Prabhakar S."/>
            <person name="McDougall S."/>
            <person name="Shimer G."/>
            <person name="Goyal A."/>
            <person name="Pietrovski S."/>
            <person name="Church G.M."/>
            <person name="Daniels C.J."/>
            <person name="Mao J.-i."/>
            <person name="Rice P."/>
            <person name="Nolling J."/>
            <person name="Reeve J.N."/>
        </authorList>
    </citation>
    <scope>NUCLEOTIDE SEQUENCE [LARGE SCALE GENOMIC DNA]</scope>
    <source>
        <strain evidence="15">ATCC 29096 / DSM 1053 / JCM 10044 / NBRC 100330 / Delta H</strain>
    </source>
</reference>
<keyword evidence="5 13" id="KW-0812">Transmembrane</keyword>
<dbReference type="GO" id="GO:0016020">
    <property type="term" value="C:membrane"/>
    <property type="evidence" value="ECO:0007669"/>
    <property type="project" value="UniProtKB-SubCell"/>
</dbReference>
<comment type="similarity">
    <text evidence="2">Belongs to the TMEM175 family.</text>
</comment>
<name>O27534_METTH</name>
<accession>O27534</accession>
<evidence type="ECO:0008006" key="16">
    <source>
        <dbReference type="Google" id="ProtNLM"/>
    </source>
</evidence>
<dbReference type="Proteomes" id="UP000005223">
    <property type="component" value="Chromosome"/>
</dbReference>